<reference evidence="2" key="1">
    <citation type="submission" date="2011-08" db="EMBL/GenBank/DDBJ databases">
        <authorList>
            <person name="Rombauts S."/>
        </authorList>
    </citation>
    <scope>NUCLEOTIDE SEQUENCE</scope>
    <source>
        <strain evidence="2">London</strain>
    </source>
</reference>
<dbReference type="EnsemblMetazoa" id="tetur04g02230.1">
    <property type="protein sequence ID" value="tetur04g02230.1"/>
    <property type="gene ID" value="tetur04g02230"/>
</dbReference>
<dbReference type="Proteomes" id="UP000015104">
    <property type="component" value="Unassembled WGS sequence"/>
</dbReference>
<name>T1K1Q3_TETUR</name>
<dbReference type="HOGENOM" id="CLU_2041023_0_0_1"/>
<protein>
    <submittedName>
        <fullName evidence="1">Uncharacterized protein</fullName>
    </submittedName>
</protein>
<sequence length="121" mass="13529">MVIKANSDLPPSLTIRSIIESGLSSRLLDRVVESKGFLSTDWEITVLHHQKILFLDRDTMALSMQIRALKVAEKYNQIGGGSPIRDWIYKGFTCSRQSFLRCPLCTNPAGSQTKSWIGSLS</sequence>
<evidence type="ECO:0000313" key="2">
    <source>
        <dbReference type="Proteomes" id="UP000015104"/>
    </source>
</evidence>
<evidence type="ECO:0000313" key="1">
    <source>
        <dbReference type="EnsemblMetazoa" id="tetur04g02230.1"/>
    </source>
</evidence>
<dbReference type="EMBL" id="CAEY01001355">
    <property type="status" value="NOT_ANNOTATED_CDS"/>
    <property type="molecule type" value="Genomic_DNA"/>
</dbReference>
<reference evidence="1" key="2">
    <citation type="submission" date="2015-06" db="UniProtKB">
        <authorList>
            <consortium name="EnsemblMetazoa"/>
        </authorList>
    </citation>
    <scope>IDENTIFICATION</scope>
</reference>
<organism evidence="1 2">
    <name type="scientific">Tetranychus urticae</name>
    <name type="common">Two-spotted spider mite</name>
    <dbReference type="NCBI Taxonomy" id="32264"/>
    <lineage>
        <taxon>Eukaryota</taxon>
        <taxon>Metazoa</taxon>
        <taxon>Ecdysozoa</taxon>
        <taxon>Arthropoda</taxon>
        <taxon>Chelicerata</taxon>
        <taxon>Arachnida</taxon>
        <taxon>Acari</taxon>
        <taxon>Acariformes</taxon>
        <taxon>Trombidiformes</taxon>
        <taxon>Prostigmata</taxon>
        <taxon>Eleutherengona</taxon>
        <taxon>Raphignathae</taxon>
        <taxon>Tetranychoidea</taxon>
        <taxon>Tetranychidae</taxon>
        <taxon>Tetranychus</taxon>
    </lineage>
</organism>
<keyword evidence="2" id="KW-1185">Reference proteome</keyword>
<proteinExistence type="predicted"/>
<accession>T1K1Q3</accession>
<dbReference type="AlphaFoldDB" id="T1K1Q3"/>